<keyword evidence="2" id="KW-1185">Reference proteome</keyword>
<organism evidence="1 2">
    <name type="scientific">Aspergillus ochraceoroseus</name>
    <dbReference type="NCBI Taxonomy" id="138278"/>
    <lineage>
        <taxon>Eukaryota</taxon>
        <taxon>Fungi</taxon>
        <taxon>Dikarya</taxon>
        <taxon>Ascomycota</taxon>
        <taxon>Pezizomycotina</taxon>
        <taxon>Eurotiomycetes</taxon>
        <taxon>Eurotiomycetidae</taxon>
        <taxon>Eurotiales</taxon>
        <taxon>Aspergillaceae</taxon>
        <taxon>Aspergillus</taxon>
        <taxon>Aspergillus subgen. Nidulantes</taxon>
    </lineage>
</organism>
<comment type="caution">
    <text evidence="1">The sequence shown here is derived from an EMBL/GenBank/DDBJ whole genome shotgun (WGS) entry which is preliminary data.</text>
</comment>
<reference evidence="1 2" key="1">
    <citation type="submission" date="2015-02" db="EMBL/GenBank/DDBJ databases">
        <title>Draft Genome Sequences of Two Closely-Related Aflatoxigenic Aspergillus Species Obtained from the Cote d'Ivoire.</title>
        <authorList>
            <person name="Moore G.G."/>
            <person name="Beltz S.B."/>
            <person name="Mack B.M."/>
        </authorList>
    </citation>
    <scope>NUCLEOTIDE SEQUENCE [LARGE SCALE GENOMIC DNA]</scope>
    <source>
        <strain evidence="1 2">SRRC1432</strain>
    </source>
</reference>
<dbReference type="PANTHER" id="PTHR15503:SF29">
    <property type="entry name" value="CCHC-TYPE DOMAIN-CONTAINING PROTEIN-RELATED"/>
    <property type="match status" value="1"/>
</dbReference>
<evidence type="ECO:0000313" key="1">
    <source>
        <dbReference type="EMBL" id="KKK24461.1"/>
    </source>
</evidence>
<evidence type="ECO:0000313" key="2">
    <source>
        <dbReference type="Proteomes" id="UP000034947"/>
    </source>
</evidence>
<dbReference type="InterPro" id="IPR043502">
    <property type="entry name" value="DNA/RNA_pol_sf"/>
</dbReference>
<dbReference type="PANTHER" id="PTHR15503">
    <property type="entry name" value="LDOC1 RELATED"/>
    <property type="match status" value="1"/>
</dbReference>
<dbReference type="InterPro" id="IPR032567">
    <property type="entry name" value="RTL1-rel"/>
</dbReference>
<dbReference type="Proteomes" id="UP000034947">
    <property type="component" value="Unassembled WGS sequence"/>
</dbReference>
<gene>
    <name evidence="1" type="ORF">AOCH_007649</name>
</gene>
<name>A0A0F8VMX0_9EURO</name>
<accession>A0A0F8VMX0</accession>
<dbReference type="EMBL" id="JYKN01000427">
    <property type="protein sequence ID" value="KKK24461.1"/>
    <property type="molecule type" value="Genomic_DNA"/>
</dbReference>
<protein>
    <submittedName>
        <fullName evidence="1">Uncharacterized protein</fullName>
    </submittedName>
</protein>
<proteinExistence type="predicted"/>
<dbReference type="SUPFAM" id="SSF56672">
    <property type="entry name" value="DNA/RNA polymerases"/>
    <property type="match status" value="1"/>
</dbReference>
<dbReference type="AlphaFoldDB" id="A0A0F8VMX0"/>
<dbReference type="VEuPathDB" id="FungiDB:P175DRAFT_0497871"/>
<sequence>MPALLPMPPESMETLLHNAPDELRQYITKMYQFSTAAVEELHELSTLHSTITNLLDHIQQKDGVIEVLVAAYAAYARHRYWMFAATVADIEAALNPVTVTESELREQLPPEFTEFYDVFSPKEAERLPPHQPNDHEIKLLPGKTPPFRSLYGMSQDKLKVLKEWIKENLRKGFIRPSSSPAASPVLFVKKPGGGLQFCMDY</sequence>
<dbReference type="OrthoDB" id="4499277at2759"/>
<dbReference type="Gene3D" id="3.10.10.10">
    <property type="entry name" value="HIV Type 1 Reverse Transcriptase, subunit A, domain 1"/>
    <property type="match status" value="1"/>
</dbReference>